<gene>
    <name evidence="2" type="ORF">A2Y67_00220</name>
</gene>
<evidence type="ECO:0000256" key="1">
    <source>
        <dbReference type="SAM" id="Phobius"/>
    </source>
</evidence>
<organism evidence="2 3">
    <name type="scientific">Candidatus Buchananbacteria bacterium RBG_13_39_9</name>
    <dbReference type="NCBI Taxonomy" id="1797531"/>
    <lineage>
        <taxon>Bacteria</taxon>
        <taxon>Candidatus Buchananiibacteriota</taxon>
    </lineage>
</organism>
<evidence type="ECO:0000313" key="3">
    <source>
        <dbReference type="Proteomes" id="UP000176260"/>
    </source>
</evidence>
<reference evidence="2 3" key="1">
    <citation type="journal article" date="2016" name="Nat. Commun.">
        <title>Thousands of microbial genomes shed light on interconnected biogeochemical processes in an aquifer system.</title>
        <authorList>
            <person name="Anantharaman K."/>
            <person name="Brown C.T."/>
            <person name="Hug L.A."/>
            <person name="Sharon I."/>
            <person name="Castelle C.J."/>
            <person name="Probst A.J."/>
            <person name="Thomas B.C."/>
            <person name="Singh A."/>
            <person name="Wilkins M.J."/>
            <person name="Karaoz U."/>
            <person name="Brodie E.L."/>
            <person name="Williams K.H."/>
            <person name="Hubbard S.S."/>
            <person name="Banfield J.F."/>
        </authorList>
    </citation>
    <scope>NUCLEOTIDE SEQUENCE [LARGE SCALE GENOMIC DNA]</scope>
</reference>
<keyword evidence="1" id="KW-0472">Membrane</keyword>
<dbReference type="InterPro" id="IPR012902">
    <property type="entry name" value="N_methyl_site"/>
</dbReference>
<name>A0A1G1XR70_9BACT</name>
<evidence type="ECO:0000313" key="2">
    <source>
        <dbReference type="EMBL" id="OGY42451.1"/>
    </source>
</evidence>
<dbReference type="AlphaFoldDB" id="A0A1G1XR70"/>
<keyword evidence="1" id="KW-1133">Transmembrane helix</keyword>
<dbReference type="NCBIfam" id="TIGR02532">
    <property type="entry name" value="IV_pilin_GFxxxE"/>
    <property type="match status" value="1"/>
</dbReference>
<dbReference type="SUPFAM" id="SSF54523">
    <property type="entry name" value="Pili subunits"/>
    <property type="match status" value="1"/>
</dbReference>
<keyword evidence="1" id="KW-0812">Transmembrane</keyword>
<dbReference type="Gene3D" id="3.30.700.10">
    <property type="entry name" value="Glycoprotein, Type 4 Pilin"/>
    <property type="match status" value="1"/>
</dbReference>
<feature type="transmembrane region" description="Helical" evidence="1">
    <location>
        <begin position="7"/>
        <end position="32"/>
    </location>
</feature>
<dbReference type="EMBL" id="MHIA01000013">
    <property type="protein sequence ID" value="OGY42451.1"/>
    <property type="molecule type" value="Genomic_DNA"/>
</dbReference>
<dbReference type="InterPro" id="IPR045584">
    <property type="entry name" value="Pilin-like"/>
</dbReference>
<evidence type="ECO:0008006" key="4">
    <source>
        <dbReference type="Google" id="ProtNLM"/>
    </source>
</evidence>
<comment type="caution">
    <text evidence="2">The sequence shown here is derived from an EMBL/GenBank/DDBJ whole genome shotgun (WGS) entry which is preliminary data.</text>
</comment>
<dbReference type="Proteomes" id="UP000176260">
    <property type="component" value="Unassembled WGS sequence"/>
</dbReference>
<protein>
    <recommendedName>
        <fullName evidence="4">General secretion pathway GspH domain-containing protein</fullName>
    </recommendedName>
</protein>
<accession>A0A1G1XR70</accession>
<sequence>MSRGFTLIELIIVICIIILLTALFWPVGAAYFQREILNKTEQQLIWSLKLVRANAINQKNNSSFGIYIKDNRMILFQGESYAQRDASNDIIYDIPSSVKISGSEIIIFAANTGLVDNPGLISLQTNSTIKEIKINELGVIDY</sequence>
<proteinExistence type="predicted"/>